<feature type="domain" description="Stress-response A/B barrel" evidence="1">
    <location>
        <begin position="2"/>
        <end position="98"/>
    </location>
</feature>
<evidence type="ECO:0000313" key="2">
    <source>
        <dbReference type="EMBL" id="MQY30785.1"/>
    </source>
</evidence>
<dbReference type="SMART" id="SM00886">
    <property type="entry name" value="Dabb"/>
    <property type="match status" value="1"/>
</dbReference>
<dbReference type="Proteomes" id="UP000431401">
    <property type="component" value="Unassembled WGS sequence"/>
</dbReference>
<dbReference type="InterPro" id="IPR013097">
    <property type="entry name" value="Dabb"/>
</dbReference>
<evidence type="ECO:0000259" key="1">
    <source>
        <dbReference type="PROSITE" id="PS51502"/>
    </source>
</evidence>
<dbReference type="Pfam" id="PF07876">
    <property type="entry name" value="Dabb"/>
    <property type="match status" value="1"/>
</dbReference>
<dbReference type="PROSITE" id="PS51502">
    <property type="entry name" value="S_R_A_B_BARREL"/>
    <property type="match status" value="1"/>
</dbReference>
<evidence type="ECO:0000313" key="3">
    <source>
        <dbReference type="Proteomes" id="UP000431401"/>
    </source>
</evidence>
<dbReference type="EMBL" id="WEGI01000015">
    <property type="protein sequence ID" value="MQY30785.1"/>
    <property type="molecule type" value="Genomic_DNA"/>
</dbReference>
<comment type="caution">
    <text evidence="2">The sequence shown here is derived from an EMBL/GenBank/DDBJ whole genome shotgun (WGS) entry which is preliminary data.</text>
</comment>
<proteinExistence type="predicted"/>
<reference evidence="2 3" key="1">
    <citation type="submission" date="2019-10" db="EMBL/GenBank/DDBJ databases">
        <title>Nocardia macrotermitis sp. nov. and Nocardia aurantia sp. nov., isolated from the gut of fungus growing-termite Macrotermes natalensis.</title>
        <authorList>
            <person name="Benndorf R."/>
            <person name="Schwitalla J."/>
            <person name="Martin K."/>
            <person name="De Beer W."/>
            <person name="Kaster A.-K."/>
            <person name="Vollmers J."/>
            <person name="Poulsen M."/>
            <person name="Beemelmanns C."/>
        </authorList>
    </citation>
    <scope>NUCLEOTIDE SEQUENCE [LARGE SCALE GENOMIC DNA]</scope>
    <source>
        <strain evidence="2 3">RB56</strain>
    </source>
</reference>
<name>A0A7K0DYJ7_9NOCA</name>
<protein>
    <recommendedName>
        <fullName evidence="1">Stress-response A/B barrel domain-containing protein</fullName>
    </recommendedName>
</protein>
<gene>
    <name evidence="2" type="ORF">NRB56_63890</name>
</gene>
<keyword evidence="3" id="KW-1185">Reference proteome</keyword>
<dbReference type="InterPro" id="IPR011008">
    <property type="entry name" value="Dimeric_a/b-barrel"/>
</dbReference>
<dbReference type="SUPFAM" id="SSF54909">
    <property type="entry name" value="Dimeric alpha+beta barrel"/>
    <property type="match status" value="1"/>
</dbReference>
<organism evidence="2 3">
    <name type="scientific">Nocardia aurantia</name>
    <dbReference type="NCBI Taxonomy" id="2585199"/>
    <lineage>
        <taxon>Bacteria</taxon>
        <taxon>Bacillati</taxon>
        <taxon>Actinomycetota</taxon>
        <taxon>Actinomycetes</taxon>
        <taxon>Mycobacteriales</taxon>
        <taxon>Nocardiaceae</taxon>
        <taxon>Nocardia</taxon>
    </lineage>
</organism>
<sequence length="135" mass="15321">MIFHQLRFKFRDETTEEQKEAVLARLRRTAAVESVSFATVGRRIGDSADDGLTHGYYVAIADLAALERYMYDPVHLEGDPYIVPHFDTLVIGPDVTDDPDPDLAAKIMEVNQRKLEDYPEWAELMATVPEVRIAL</sequence>
<accession>A0A7K0DYJ7</accession>
<dbReference type="AlphaFoldDB" id="A0A7K0DYJ7"/>
<dbReference type="OrthoDB" id="5518399at2"/>
<dbReference type="Gene3D" id="3.30.70.100">
    <property type="match status" value="1"/>
</dbReference>
<dbReference type="RefSeq" id="WP_153348056.1">
    <property type="nucleotide sequence ID" value="NZ_WEGI01000015.1"/>
</dbReference>